<protein>
    <submittedName>
        <fullName evidence="1">Uncharacterized protein</fullName>
    </submittedName>
</protein>
<reference evidence="1" key="1">
    <citation type="journal article" date="2014" name="Nat. Genet.">
        <title>Genome and transcriptome of the porcine whipworm Trichuris suis.</title>
        <authorList>
            <person name="Jex A.R."/>
            <person name="Nejsum P."/>
            <person name="Schwarz E.M."/>
            <person name="Hu L."/>
            <person name="Young N.D."/>
            <person name="Hall R.S."/>
            <person name="Korhonen P.K."/>
            <person name="Liao S."/>
            <person name="Thamsborg S."/>
            <person name="Xia J."/>
            <person name="Xu P."/>
            <person name="Wang S."/>
            <person name="Scheerlinck J.P."/>
            <person name="Hofmann A."/>
            <person name="Sternberg P.W."/>
            <person name="Wang J."/>
            <person name="Gasser R.B."/>
        </authorList>
    </citation>
    <scope>NUCLEOTIDE SEQUENCE [LARGE SCALE GENOMIC DNA]</scope>
    <source>
        <strain evidence="1">DCEP-RM93F</strain>
    </source>
</reference>
<name>A0A085MV31_9BILA</name>
<evidence type="ECO:0000313" key="1">
    <source>
        <dbReference type="EMBL" id="KFD61077.1"/>
    </source>
</evidence>
<gene>
    <name evidence="1" type="ORF">M514_26719</name>
</gene>
<accession>A0A085MV31</accession>
<sequence>FCAGRRLVLISLACSTAIHYEGRKVASTKSLKVCKQEEAAKDKEIFDEADRCDLPGRTATEYDANLRTGKEKLAP</sequence>
<organism evidence="1">
    <name type="scientific">Trichuris suis</name>
    <name type="common">pig whipworm</name>
    <dbReference type="NCBI Taxonomy" id="68888"/>
    <lineage>
        <taxon>Eukaryota</taxon>
        <taxon>Metazoa</taxon>
        <taxon>Ecdysozoa</taxon>
        <taxon>Nematoda</taxon>
        <taxon>Enoplea</taxon>
        <taxon>Dorylaimia</taxon>
        <taxon>Trichinellida</taxon>
        <taxon>Trichuridae</taxon>
        <taxon>Trichuris</taxon>
    </lineage>
</organism>
<dbReference type="EMBL" id="KL367636">
    <property type="protein sequence ID" value="KFD61077.1"/>
    <property type="molecule type" value="Genomic_DNA"/>
</dbReference>
<proteinExistence type="predicted"/>
<feature type="non-terminal residue" evidence="1">
    <location>
        <position position="1"/>
    </location>
</feature>
<dbReference type="AlphaFoldDB" id="A0A085MV31"/>
<dbReference type="Proteomes" id="UP000030758">
    <property type="component" value="Unassembled WGS sequence"/>
</dbReference>